<dbReference type="InterPro" id="IPR027417">
    <property type="entry name" value="P-loop_NTPase"/>
</dbReference>
<evidence type="ECO:0000313" key="2">
    <source>
        <dbReference type="Proteomes" id="UP000325054"/>
    </source>
</evidence>
<organism evidence="1 2">
    <name type="scientific">Rossellomorea aquimaris</name>
    <dbReference type="NCBI Taxonomy" id="189382"/>
    <lineage>
        <taxon>Bacteria</taxon>
        <taxon>Bacillati</taxon>
        <taxon>Bacillota</taxon>
        <taxon>Bacilli</taxon>
        <taxon>Bacillales</taxon>
        <taxon>Bacillaceae</taxon>
        <taxon>Rossellomorea</taxon>
    </lineage>
</organism>
<dbReference type="SUPFAM" id="SSF52540">
    <property type="entry name" value="P-loop containing nucleoside triphosphate hydrolases"/>
    <property type="match status" value="1"/>
</dbReference>
<sequence length="298" mass="34294">MTMLVGDQDLTLSEIYQSVADLFIEHPQIREAFDSIDEHVLRARFTGRAKSLLITGGSGVGKSSLLDWYYKSNFKELITETHSYRNMLSSSIPRPASISFLVEQLLRDIGDMYYNKGTLDNKLSRLPYYLEQTGVEVILLDEFQHFLNLEDNRVVKKTAEWFYSFFDKVNIPVILFGIEEAEVILEKFEPLRDMVTDKVVIKPFGFDTVEEREQFCHLLTEFDKRLPFEKHSSLSDETMAKRMFDASNGNIATIHYLITEATLLAAKEDDNSIRLRHLAQAYEKDGFANLGKGNPFCD</sequence>
<comment type="caution">
    <text evidence="1">The sequence shown here is derived from an EMBL/GenBank/DDBJ whole genome shotgun (WGS) entry which is preliminary data.</text>
</comment>
<reference evidence="1 2" key="1">
    <citation type="submission" date="2019-08" db="EMBL/GenBank/DDBJ databases">
        <title>Bacillus genomes from the desert of Cuatro Cienegas, Coahuila.</title>
        <authorList>
            <person name="Olmedo-Alvarez G."/>
        </authorList>
    </citation>
    <scope>NUCLEOTIDE SEQUENCE [LARGE SCALE GENOMIC DNA]</scope>
    <source>
        <strain evidence="1 2">CH451a_14T</strain>
    </source>
</reference>
<dbReference type="Pfam" id="PF05621">
    <property type="entry name" value="TniB"/>
    <property type="match status" value="1"/>
</dbReference>
<dbReference type="Proteomes" id="UP000325054">
    <property type="component" value="Unassembled WGS sequence"/>
</dbReference>
<accession>A0A5D4TQB3</accession>
<dbReference type="Gene3D" id="3.40.50.300">
    <property type="entry name" value="P-loop containing nucleotide triphosphate hydrolases"/>
    <property type="match status" value="1"/>
</dbReference>
<dbReference type="EMBL" id="VTEW01000012">
    <property type="protein sequence ID" value="TYS76602.1"/>
    <property type="molecule type" value="Genomic_DNA"/>
</dbReference>
<dbReference type="InterPro" id="IPR008868">
    <property type="entry name" value="TniB"/>
</dbReference>
<name>A0A5D4TQB3_9BACI</name>
<proteinExistence type="predicted"/>
<protein>
    <submittedName>
        <fullName evidence="1">AAA family ATPase</fullName>
    </submittedName>
</protein>
<evidence type="ECO:0000313" key="1">
    <source>
        <dbReference type="EMBL" id="TYS76602.1"/>
    </source>
</evidence>
<dbReference type="AlphaFoldDB" id="A0A5D4TQB3"/>
<dbReference type="OrthoDB" id="8581376at2"/>
<gene>
    <name evidence="1" type="ORF">FZC80_14965</name>
</gene>